<feature type="domain" description="Histidine kinase" evidence="11">
    <location>
        <begin position="216"/>
        <end position="430"/>
    </location>
</feature>
<comment type="catalytic activity">
    <reaction evidence="1">
        <text>ATP + protein L-histidine = ADP + protein N-phospho-L-histidine.</text>
        <dbReference type="EC" id="2.7.13.3"/>
    </reaction>
</comment>
<comment type="caution">
    <text evidence="12">The sequence shown here is derived from an EMBL/GenBank/DDBJ whole genome shotgun (WGS) entry which is preliminary data.</text>
</comment>
<evidence type="ECO:0000256" key="8">
    <source>
        <dbReference type="ARBA" id="ARBA00022777"/>
    </source>
</evidence>
<evidence type="ECO:0000313" key="12">
    <source>
        <dbReference type="EMBL" id="MFD0916763.1"/>
    </source>
</evidence>
<keyword evidence="10" id="KW-0812">Transmembrane</keyword>
<accession>A0ABW3FGC5</accession>
<evidence type="ECO:0000256" key="4">
    <source>
        <dbReference type="ARBA" id="ARBA00022475"/>
    </source>
</evidence>
<dbReference type="NCBIfam" id="NF033792">
    <property type="entry name" value="ActS_PrrB_HisK"/>
    <property type="match status" value="1"/>
</dbReference>
<dbReference type="Pfam" id="PF00512">
    <property type="entry name" value="HisKA"/>
    <property type="match status" value="1"/>
</dbReference>
<evidence type="ECO:0000256" key="9">
    <source>
        <dbReference type="ARBA" id="ARBA00022840"/>
    </source>
</evidence>
<sequence>MPDQTIQAALPERVLIRLDTLIRLRWYAIIGQVGAVLVIAFGFNYPMQWALCLLLVALSAALNLFLAKRYRANHRLPGEGAFMLLAFDLLQLGNLLFLTGGLQNPFAILLIVPVVVSSTSLLRRHIVMLGFLAVGIVSLLAFFHLPLPWDTADPLRLPRLYVAGFWVALVCTLAFTAIYCFRVAQESRKLADALSATELILQREKHLNALDGLAAAAAHELGTPLATIALVSKEMHHELPVDSPLREDATLLREQAERCRQILQTLKSLNSEGAEMIERQSLAALVEETCAPLRNFGVTIDIIEEGEQPSPLMLRSPGVHYGLGNIIDNAVDFALQNVRVTTAWDKHSISITVDDDGRGFSPDVINRIGEPFITTRPKGRSTHDSGLGLGLFIAKTLIERSGASVTFKNRQAKGSENGGARVSIVWPREAFERGINS</sequence>
<dbReference type="CDD" id="cd00082">
    <property type="entry name" value="HisKA"/>
    <property type="match status" value="1"/>
</dbReference>
<feature type="transmembrane region" description="Helical" evidence="10">
    <location>
        <begin position="48"/>
        <end position="67"/>
    </location>
</feature>
<dbReference type="SMART" id="SM00388">
    <property type="entry name" value="HisKA"/>
    <property type="match status" value="1"/>
</dbReference>
<dbReference type="SMART" id="SM00387">
    <property type="entry name" value="HATPase_c"/>
    <property type="match status" value="1"/>
</dbReference>
<evidence type="ECO:0000256" key="10">
    <source>
        <dbReference type="SAM" id="Phobius"/>
    </source>
</evidence>
<dbReference type="InterPro" id="IPR003661">
    <property type="entry name" value="HisK_dim/P_dom"/>
</dbReference>
<keyword evidence="4" id="KW-1003">Cell membrane</keyword>
<dbReference type="PANTHER" id="PTHR44936">
    <property type="entry name" value="SENSOR PROTEIN CREC"/>
    <property type="match status" value="1"/>
</dbReference>
<dbReference type="GO" id="GO:0016301">
    <property type="term" value="F:kinase activity"/>
    <property type="evidence" value="ECO:0007669"/>
    <property type="project" value="UniProtKB-KW"/>
</dbReference>
<keyword evidence="5" id="KW-0597">Phosphoprotein</keyword>
<dbReference type="InterPro" id="IPR005467">
    <property type="entry name" value="His_kinase_dom"/>
</dbReference>
<dbReference type="InterPro" id="IPR036890">
    <property type="entry name" value="HATPase_C_sf"/>
</dbReference>
<dbReference type="Proteomes" id="UP001597101">
    <property type="component" value="Unassembled WGS sequence"/>
</dbReference>
<keyword evidence="9" id="KW-0067">ATP-binding</keyword>
<feature type="transmembrane region" description="Helical" evidence="10">
    <location>
        <begin position="129"/>
        <end position="149"/>
    </location>
</feature>
<comment type="subcellular location">
    <subcellularLocation>
        <location evidence="2">Cell membrane</location>
        <topology evidence="2">Multi-pass membrane protein</topology>
    </subcellularLocation>
</comment>
<protein>
    <recommendedName>
        <fullName evidence="3">histidine kinase</fullName>
        <ecNumber evidence="3">2.7.13.3</ecNumber>
    </recommendedName>
</protein>
<evidence type="ECO:0000259" key="11">
    <source>
        <dbReference type="PROSITE" id="PS50109"/>
    </source>
</evidence>
<dbReference type="Pfam" id="PF02518">
    <property type="entry name" value="HATPase_c"/>
    <property type="match status" value="1"/>
</dbReference>
<name>A0ABW3FGC5_9HYPH</name>
<evidence type="ECO:0000256" key="3">
    <source>
        <dbReference type="ARBA" id="ARBA00012438"/>
    </source>
</evidence>
<keyword evidence="6" id="KW-0808">Transferase</keyword>
<keyword evidence="13" id="KW-1185">Reference proteome</keyword>
<organism evidence="12 13">
    <name type="scientific">Pseudahrensia aquimaris</name>
    <dbReference type="NCBI Taxonomy" id="744461"/>
    <lineage>
        <taxon>Bacteria</taxon>
        <taxon>Pseudomonadati</taxon>
        <taxon>Pseudomonadota</taxon>
        <taxon>Alphaproteobacteria</taxon>
        <taxon>Hyphomicrobiales</taxon>
        <taxon>Ahrensiaceae</taxon>
        <taxon>Pseudahrensia</taxon>
    </lineage>
</organism>
<proteinExistence type="predicted"/>
<dbReference type="PROSITE" id="PS50109">
    <property type="entry name" value="HIS_KIN"/>
    <property type="match status" value="1"/>
</dbReference>
<dbReference type="InterPro" id="IPR004358">
    <property type="entry name" value="Sig_transdc_His_kin-like_C"/>
</dbReference>
<dbReference type="Gene3D" id="3.30.565.10">
    <property type="entry name" value="Histidine kinase-like ATPase, C-terminal domain"/>
    <property type="match status" value="1"/>
</dbReference>
<dbReference type="PRINTS" id="PR00344">
    <property type="entry name" value="BCTRLSENSOR"/>
</dbReference>
<keyword evidence="10" id="KW-0472">Membrane</keyword>
<evidence type="ECO:0000256" key="1">
    <source>
        <dbReference type="ARBA" id="ARBA00000085"/>
    </source>
</evidence>
<evidence type="ECO:0000256" key="5">
    <source>
        <dbReference type="ARBA" id="ARBA00022553"/>
    </source>
</evidence>
<evidence type="ECO:0000256" key="2">
    <source>
        <dbReference type="ARBA" id="ARBA00004651"/>
    </source>
</evidence>
<dbReference type="PANTHER" id="PTHR44936:SF10">
    <property type="entry name" value="SENSOR PROTEIN RSTB"/>
    <property type="match status" value="1"/>
</dbReference>
<dbReference type="SUPFAM" id="SSF47384">
    <property type="entry name" value="Homodimeric domain of signal transducing histidine kinase"/>
    <property type="match status" value="1"/>
</dbReference>
<evidence type="ECO:0000256" key="6">
    <source>
        <dbReference type="ARBA" id="ARBA00022679"/>
    </source>
</evidence>
<keyword evidence="8 12" id="KW-0418">Kinase</keyword>
<evidence type="ECO:0000256" key="7">
    <source>
        <dbReference type="ARBA" id="ARBA00022741"/>
    </source>
</evidence>
<dbReference type="SUPFAM" id="SSF55874">
    <property type="entry name" value="ATPase domain of HSP90 chaperone/DNA topoisomerase II/histidine kinase"/>
    <property type="match status" value="1"/>
</dbReference>
<dbReference type="Gene3D" id="1.10.287.130">
    <property type="match status" value="1"/>
</dbReference>
<dbReference type="InterPro" id="IPR050980">
    <property type="entry name" value="2C_sensor_his_kinase"/>
</dbReference>
<dbReference type="InterPro" id="IPR047770">
    <property type="entry name" value="RegB"/>
</dbReference>
<gene>
    <name evidence="12" type="ORF">ACFQ14_10125</name>
</gene>
<keyword evidence="10" id="KW-1133">Transmembrane helix</keyword>
<dbReference type="EMBL" id="JBHTJV010000009">
    <property type="protein sequence ID" value="MFD0916763.1"/>
    <property type="molecule type" value="Genomic_DNA"/>
</dbReference>
<evidence type="ECO:0000313" key="13">
    <source>
        <dbReference type="Proteomes" id="UP001597101"/>
    </source>
</evidence>
<dbReference type="InterPro" id="IPR003594">
    <property type="entry name" value="HATPase_dom"/>
</dbReference>
<feature type="transmembrane region" description="Helical" evidence="10">
    <location>
        <begin position="161"/>
        <end position="181"/>
    </location>
</feature>
<feature type="transmembrane region" description="Helical" evidence="10">
    <location>
        <begin position="24"/>
        <end position="42"/>
    </location>
</feature>
<reference evidence="13" key="1">
    <citation type="journal article" date="2019" name="Int. J. Syst. Evol. Microbiol.">
        <title>The Global Catalogue of Microorganisms (GCM) 10K type strain sequencing project: providing services to taxonomists for standard genome sequencing and annotation.</title>
        <authorList>
            <consortium name="The Broad Institute Genomics Platform"/>
            <consortium name="The Broad Institute Genome Sequencing Center for Infectious Disease"/>
            <person name="Wu L."/>
            <person name="Ma J."/>
        </authorList>
    </citation>
    <scope>NUCLEOTIDE SEQUENCE [LARGE SCALE GENOMIC DNA]</scope>
    <source>
        <strain evidence="13">CCUG 60023</strain>
    </source>
</reference>
<dbReference type="RefSeq" id="WP_377212612.1">
    <property type="nucleotide sequence ID" value="NZ_JBHTJV010000009.1"/>
</dbReference>
<dbReference type="InterPro" id="IPR036097">
    <property type="entry name" value="HisK_dim/P_sf"/>
</dbReference>
<keyword evidence="7" id="KW-0547">Nucleotide-binding</keyword>
<dbReference type="EC" id="2.7.13.3" evidence="3"/>